<evidence type="ECO:0000256" key="5">
    <source>
        <dbReference type="ARBA" id="ARBA00022989"/>
    </source>
</evidence>
<keyword evidence="6 8" id="KW-0472">Membrane</keyword>
<evidence type="ECO:0000256" key="4">
    <source>
        <dbReference type="ARBA" id="ARBA00022968"/>
    </source>
</evidence>
<evidence type="ECO:0000256" key="3">
    <source>
        <dbReference type="ARBA" id="ARBA00022734"/>
    </source>
</evidence>
<dbReference type="CDD" id="cd03593">
    <property type="entry name" value="CLECT_NK_receptors_like"/>
    <property type="match status" value="1"/>
</dbReference>
<dbReference type="SUPFAM" id="SSF56436">
    <property type="entry name" value="C-type lectin-like"/>
    <property type="match status" value="1"/>
</dbReference>
<reference evidence="11" key="1">
    <citation type="submission" date="2025-08" db="UniProtKB">
        <authorList>
            <consortium name="RefSeq"/>
        </authorList>
    </citation>
    <scope>IDENTIFICATION</scope>
</reference>
<dbReference type="GO" id="GO:0042269">
    <property type="term" value="P:regulation of natural killer cell mediated cytotoxicity"/>
    <property type="evidence" value="ECO:0007669"/>
    <property type="project" value="TreeGrafter"/>
</dbReference>
<feature type="domain" description="C-type lectin" evidence="9">
    <location>
        <begin position="101"/>
        <end position="211"/>
    </location>
</feature>
<dbReference type="GeneID" id="110296341"/>
<evidence type="ECO:0000313" key="11">
    <source>
        <dbReference type="RefSeq" id="XP_021020663.1"/>
    </source>
</evidence>
<dbReference type="GO" id="GO:0030246">
    <property type="term" value="F:carbohydrate binding"/>
    <property type="evidence" value="ECO:0007669"/>
    <property type="project" value="UniProtKB-KW"/>
</dbReference>
<dbReference type="InterPro" id="IPR001304">
    <property type="entry name" value="C-type_lectin-like"/>
</dbReference>
<dbReference type="KEGG" id="mcal:110296341"/>
<evidence type="ECO:0000313" key="10">
    <source>
        <dbReference type="Proteomes" id="UP000515126"/>
    </source>
</evidence>
<evidence type="ECO:0000256" key="8">
    <source>
        <dbReference type="SAM" id="Phobius"/>
    </source>
</evidence>
<dbReference type="InterPro" id="IPR016186">
    <property type="entry name" value="C-type_lectin-like/link_sf"/>
</dbReference>
<dbReference type="InterPro" id="IPR033992">
    <property type="entry name" value="NKR-like_CTLD"/>
</dbReference>
<dbReference type="Pfam" id="PF00059">
    <property type="entry name" value="Lectin_C"/>
    <property type="match status" value="1"/>
</dbReference>
<dbReference type="GO" id="GO:0009986">
    <property type="term" value="C:cell surface"/>
    <property type="evidence" value="ECO:0007669"/>
    <property type="project" value="TreeGrafter"/>
</dbReference>
<protein>
    <submittedName>
        <fullName evidence="11">Killer cell lectin-like receptor subfamily B member 1A isoform X1</fullName>
    </submittedName>
</protein>
<dbReference type="SMART" id="SM00034">
    <property type="entry name" value="CLECT"/>
    <property type="match status" value="1"/>
</dbReference>
<dbReference type="RefSeq" id="XP_021020663.1">
    <property type="nucleotide sequence ID" value="XM_021165004.2"/>
</dbReference>
<comment type="subcellular location">
    <subcellularLocation>
        <location evidence="1">Membrane</location>
        <topology evidence="1">Single-pass type II membrane protein</topology>
    </subcellularLocation>
</comment>
<evidence type="ECO:0000259" key="9">
    <source>
        <dbReference type="PROSITE" id="PS50041"/>
    </source>
</evidence>
<proteinExistence type="predicted"/>
<keyword evidence="7" id="KW-1015">Disulfide bond</keyword>
<evidence type="ECO:0000256" key="1">
    <source>
        <dbReference type="ARBA" id="ARBA00004606"/>
    </source>
</evidence>
<keyword evidence="10" id="KW-1185">Reference proteome</keyword>
<accession>A0A6P5PXM6</accession>
<dbReference type="InterPro" id="IPR051527">
    <property type="entry name" value="KLR_subfamily_B"/>
</dbReference>
<name>A0A6P5PXM6_MUSCR</name>
<dbReference type="Proteomes" id="UP000515126">
    <property type="component" value="Chromosome 6"/>
</dbReference>
<dbReference type="GO" id="GO:0038023">
    <property type="term" value="F:signaling receptor activity"/>
    <property type="evidence" value="ECO:0007669"/>
    <property type="project" value="TreeGrafter"/>
</dbReference>
<dbReference type="Gene3D" id="3.10.100.10">
    <property type="entry name" value="Mannose-Binding Protein A, subunit A"/>
    <property type="match status" value="1"/>
</dbReference>
<dbReference type="GO" id="GO:0005886">
    <property type="term" value="C:plasma membrane"/>
    <property type="evidence" value="ECO:0007669"/>
    <property type="project" value="TreeGrafter"/>
</dbReference>
<feature type="transmembrane region" description="Helical" evidence="8">
    <location>
        <begin position="39"/>
        <end position="62"/>
    </location>
</feature>
<keyword evidence="2 8" id="KW-0812">Transmembrane</keyword>
<evidence type="ECO:0000256" key="7">
    <source>
        <dbReference type="ARBA" id="ARBA00023157"/>
    </source>
</evidence>
<evidence type="ECO:0000256" key="2">
    <source>
        <dbReference type="ARBA" id="ARBA00022692"/>
    </source>
</evidence>
<dbReference type="InterPro" id="IPR016187">
    <property type="entry name" value="CTDL_fold"/>
</dbReference>
<gene>
    <name evidence="11" type="primary">LOC110296341</name>
</gene>
<dbReference type="AlphaFoldDB" id="A0A6P5PXM6"/>
<organism evidence="10 11">
    <name type="scientific">Mus caroli</name>
    <name type="common">Ryukyu mouse</name>
    <name type="synonym">Ricefield mouse</name>
    <dbReference type="NCBI Taxonomy" id="10089"/>
    <lineage>
        <taxon>Eukaryota</taxon>
        <taxon>Metazoa</taxon>
        <taxon>Chordata</taxon>
        <taxon>Craniata</taxon>
        <taxon>Vertebrata</taxon>
        <taxon>Euteleostomi</taxon>
        <taxon>Mammalia</taxon>
        <taxon>Eutheria</taxon>
        <taxon>Euarchontoglires</taxon>
        <taxon>Glires</taxon>
        <taxon>Rodentia</taxon>
        <taxon>Myomorpha</taxon>
        <taxon>Muroidea</taxon>
        <taxon>Muridae</taxon>
        <taxon>Murinae</taxon>
        <taxon>Mus</taxon>
        <taxon>Mus</taxon>
    </lineage>
</organism>
<keyword evidence="5 8" id="KW-1133">Transmembrane helix</keyword>
<keyword evidence="3" id="KW-0430">Lectin</keyword>
<keyword evidence="4" id="KW-0735">Signal-anchor</keyword>
<dbReference type="FunFam" id="3.10.100.10:FF:000077">
    <property type="entry name" value="Killer cell lectin-like receptor subfamily B member 1A"/>
    <property type="match status" value="1"/>
</dbReference>
<dbReference type="PANTHER" id="PTHR46784">
    <property type="entry name" value="KILLER CELL LECTIN-LIKE RECEPTOR SUBFAMILY B MEMBER 1"/>
    <property type="match status" value="1"/>
</dbReference>
<dbReference type="PANTHER" id="PTHR46784:SF1">
    <property type="entry name" value="KILLER CELL LECTIN-LIKE RECEPTOR SUBFAMILY B MEMBER 1"/>
    <property type="match status" value="1"/>
</dbReference>
<evidence type="ECO:0000256" key="6">
    <source>
        <dbReference type="ARBA" id="ARBA00023136"/>
    </source>
</evidence>
<dbReference type="PROSITE" id="PS50041">
    <property type="entry name" value="C_TYPE_LECTIN_2"/>
    <property type="match status" value="1"/>
</dbReference>
<sequence length="223" mass="25275">MDTARFYFSLKPPRTPGAWHESPPSLPPDACRCPRSHRLALKLSCAGLILLVLTLIGMSVLYKLSIQKPSIEKCWVLIQENLDKTTDSPAKLECPQDWLSHRDKCFHVSQVSNTWKESLADCGKKGATLLLIQDQEELRFLQDSIKKKYNAFWIGLSYTLPDMNWKWINGSTLNSDVLRITGDTESDTFATISGDKVTSESCVSDNRWICQKELNHETPCNDP</sequence>